<evidence type="ECO:0000313" key="2">
    <source>
        <dbReference type="Proteomes" id="UP000192042"/>
    </source>
</evidence>
<dbReference type="OrthoDB" id="9764969at2"/>
<dbReference type="RefSeq" id="WP_155969974.1">
    <property type="nucleotide sequence ID" value="NZ_LT828648.1"/>
</dbReference>
<evidence type="ECO:0000313" key="1">
    <source>
        <dbReference type="EMBL" id="SLM47813.1"/>
    </source>
</evidence>
<organism evidence="1 2">
    <name type="scientific">Nitrospira japonica</name>
    <dbReference type="NCBI Taxonomy" id="1325564"/>
    <lineage>
        <taxon>Bacteria</taxon>
        <taxon>Pseudomonadati</taxon>
        <taxon>Nitrospirota</taxon>
        <taxon>Nitrospiria</taxon>
        <taxon>Nitrospirales</taxon>
        <taxon>Nitrospiraceae</taxon>
        <taxon>Nitrospira</taxon>
    </lineage>
</organism>
<reference evidence="1 2" key="1">
    <citation type="submission" date="2017-03" db="EMBL/GenBank/DDBJ databases">
        <authorList>
            <person name="Afonso C.L."/>
            <person name="Miller P.J."/>
            <person name="Scott M.A."/>
            <person name="Spackman E."/>
            <person name="Goraichik I."/>
            <person name="Dimitrov K.M."/>
            <person name="Suarez D.L."/>
            <person name="Swayne D.E."/>
        </authorList>
    </citation>
    <scope>NUCLEOTIDE SEQUENCE [LARGE SCALE GENOMIC DNA]</scope>
    <source>
        <strain evidence="1">Genome sequencing of Nitrospira japonica strain NJ11</strain>
    </source>
</reference>
<dbReference type="EMBL" id="LT828648">
    <property type="protein sequence ID" value="SLM47813.1"/>
    <property type="molecule type" value="Genomic_DNA"/>
</dbReference>
<dbReference type="Gene3D" id="2.120.10.10">
    <property type="match status" value="2"/>
</dbReference>
<proteinExistence type="predicted"/>
<protein>
    <recommendedName>
        <fullName evidence="3">Sialidase domain-containing protein</fullName>
    </recommendedName>
</protein>
<evidence type="ECO:0008006" key="3">
    <source>
        <dbReference type="Google" id="ProtNLM"/>
    </source>
</evidence>
<dbReference type="CDD" id="cd15482">
    <property type="entry name" value="Sialidase_non-viral"/>
    <property type="match status" value="1"/>
</dbReference>
<name>A0A1W1I4R9_9BACT</name>
<dbReference type="AlphaFoldDB" id="A0A1W1I4R9"/>
<dbReference type="STRING" id="1325564.NSJP_1641"/>
<dbReference type="Proteomes" id="UP000192042">
    <property type="component" value="Chromosome I"/>
</dbReference>
<sequence length="445" mass="48493">MTFRHGARMGDCKIGRMSGRASRRISAWLMAISLLGSIAWAGESGSPAGLGAKHVTVHQVKNVVGPTVQIDESGIVSAAWVEEDKEVRTIWFARSKEPGGPLGPPVRINDPSENPYYRQESPALVVRGNDVFVTWALTHPKMTPDKPFSSELRLSRSTDGGRTFAPSTLVNDDGQVINHTFDAMQVAPDGSVHVAWIDGREGKKEPGTFVAKSGDQGRTFAKNLKVDENTCVCCRTALATSNDGVVYLAWRKIFEGNVREIVVSRSVDGGTEFSAPAVVGQDRWVYPACPHRPASLGVDRRGRVYVTWYTEGADETPAIYLAYSDDQGRTFSSKKQLNRSKGTFPDHPQMAVDPEGHVVVAWEEQSPVRREVVVSRSFDRGESFSAPVKVNEKNGQTPTVAVNARGTAVIGWKEHAMPAHRLVVQTLQLAPAQTTVGKAESVHVP</sequence>
<dbReference type="SUPFAM" id="SSF50939">
    <property type="entry name" value="Sialidases"/>
    <property type="match status" value="2"/>
</dbReference>
<keyword evidence="2" id="KW-1185">Reference proteome</keyword>
<accession>A0A1W1I4R9</accession>
<dbReference type="InterPro" id="IPR036278">
    <property type="entry name" value="Sialidase_sf"/>
</dbReference>
<gene>
    <name evidence="1" type="ORF">NSJP_1641</name>
</gene>
<dbReference type="KEGG" id="nja:NSJP_1641"/>